<dbReference type="GO" id="GO:0043531">
    <property type="term" value="F:ADP binding"/>
    <property type="evidence" value="ECO:0007669"/>
    <property type="project" value="InterPro"/>
</dbReference>
<dbReference type="Gene3D" id="1.10.10.10">
    <property type="entry name" value="Winged helix-like DNA-binding domain superfamily/Winged helix DNA-binding domain"/>
    <property type="match status" value="1"/>
</dbReference>
<dbReference type="InterPro" id="IPR016032">
    <property type="entry name" value="Sig_transdc_resp-reg_C-effctor"/>
</dbReference>
<dbReference type="Pfam" id="PF25872">
    <property type="entry name" value="HTH_77"/>
    <property type="match status" value="1"/>
</dbReference>
<organism evidence="6 7">
    <name type="scientific">Actinomadura rubrisoli</name>
    <dbReference type="NCBI Taxonomy" id="2530368"/>
    <lineage>
        <taxon>Bacteria</taxon>
        <taxon>Bacillati</taxon>
        <taxon>Actinomycetota</taxon>
        <taxon>Actinomycetes</taxon>
        <taxon>Streptosporangiales</taxon>
        <taxon>Thermomonosporaceae</taxon>
        <taxon>Actinomadura</taxon>
    </lineage>
</organism>
<dbReference type="SUPFAM" id="SSF52540">
    <property type="entry name" value="P-loop containing nucleoside triphosphate hydrolases"/>
    <property type="match status" value="1"/>
</dbReference>
<dbReference type="PANTHER" id="PTHR47691">
    <property type="entry name" value="REGULATOR-RELATED"/>
    <property type="match status" value="1"/>
</dbReference>
<dbReference type="InterPro" id="IPR002182">
    <property type="entry name" value="NB-ARC"/>
</dbReference>
<dbReference type="PANTHER" id="PTHR47691:SF3">
    <property type="entry name" value="HTH-TYPE TRANSCRIPTIONAL REGULATOR RV0890C-RELATED"/>
    <property type="match status" value="1"/>
</dbReference>
<dbReference type="GO" id="GO:0006355">
    <property type="term" value="P:regulation of DNA-templated transcription"/>
    <property type="evidence" value="ECO:0007669"/>
    <property type="project" value="InterPro"/>
</dbReference>
<dbReference type="SMART" id="SM01043">
    <property type="entry name" value="BTAD"/>
    <property type="match status" value="1"/>
</dbReference>
<dbReference type="Proteomes" id="UP000294513">
    <property type="component" value="Unassembled WGS sequence"/>
</dbReference>
<feature type="DNA-binding region" description="OmpR/PhoB-type" evidence="3">
    <location>
        <begin position="1"/>
        <end position="96"/>
    </location>
</feature>
<dbReference type="GO" id="GO:0000160">
    <property type="term" value="P:phosphorelay signal transduction system"/>
    <property type="evidence" value="ECO:0007669"/>
    <property type="project" value="InterPro"/>
</dbReference>
<dbReference type="PROSITE" id="PS51755">
    <property type="entry name" value="OMPR_PHOB"/>
    <property type="match status" value="1"/>
</dbReference>
<sequence length="1071" mass="113873">MRFGVLGPLEVRAEGGDPVKVADLKVRALLADLLAHAGRIVPADRLIDDLWGGALPANPAATLQARVSQLRRALEDAEEGGRALVESRPPGYRLNARPADAARFEELVERAREAADPAHRAALLGDALALWRGAAYADFADAAFAGPEIARLDGLRLAAAEARAEARLELGEAEPVAAELGELVAGHPLRERLRAAYMRALYRTGRAAEALASYDEHRRRLRDDLGLDPDPGLAALHRAILRQDPAEAVARHVPATNLPADVTALIGRDAALREAAGLLDASRLVTLNGPGGVGKTRLAVAVARRLLEHRLDGVWLVALDDGARPGASRDDVAALVASVLGLRDDARRETSPAGRLGAALRGKRVLLVLDNCEHVVDPVARLVSALLRDVPDLRILATSREPLGIAGERLYPVHPLAVPERFAPGRDGPPPVVPDGGLGPAELARFGAVELFVARAADAAAGFALDRGNAAAVAAICARLDGIPLALELAATRVRALGVDELARRLDDRFRLLSSGVRDAPARQRTLRAVIDWSWEPLGEAERAVLRRLAVHSGGCTLEAAEEVCGGEPDILARLVDRSLVVVGEGHRYRLLESVAAYCIERLREAGEYEETRRRHVRYYTSLAERVEPHLRDAEQRRALAQLRAETGNLRAALDSAVQDGDADSALRLVNAMGWCWFLWGRIGEARRAFEQALSVPGGTSAALARAKTWHAGFTQLEGDGADRDERCRSALAAYDGIDDPWGRAWAQWFLGFVRIGFGDLEEIDGLTGRALAGFRALGDGWGEAVALATRAAQAVSAGDLGAAGRDGGRAMDLFRTAGDRWGRLQATETLGLLAEVTGDYARAAALHRDGLDDAEELGLWTEVSGRLSRLGRIALLTGDHERADELHGRARRLAVRESHQRMEHFAEVGLALAARRQGRLDEAEALLRRWLDWCRDIDGAPGLALLLAELGFIAELRGAAGPALALHAEGLAAARATGNPRALALALEGTAGAQSLAGRHEEAARTLAAAAAARASVGAPLPEAERGDIDRIAARVRAASAAPVSATSVSAAPASAAQAPGRRAATRRPG</sequence>
<dbReference type="SUPFAM" id="SSF48452">
    <property type="entry name" value="TPR-like"/>
    <property type="match status" value="3"/>
</dbReference>
<dbReference type="AlphaFoldDB" id="A0A4R5A011"/>
<proteinExistence type="inferred from homology"/>
<reference evidence="6 7" key="1">
    <citation type="submission" date="2019-03" db="EMBL/GenBank/DDBJ databases">
        <title>Draft genome sequences of novel Actinobacteria.</title>
        <authorList>
            <person name="Sahin N."/>
            <person name="Ay H."/>
            <person name="Saygin H."/>
        </authorList>
    </citation>
    <scope>NUCLEOTIDE SEQUENCE [LARGE SCALE GENOMIC DNA]</scope>
    <source>
        <strain evidence="6 7">H3C3</strain>
    </source>
</reference>
<dbReference type="OrthoDB" id="3194665at2"/>
<dbReference type="EMBL" id="SMKU01000463">
    <property type="protein sequence ID" value="TDD63924.1"/>
    <property type="molecule type" value="Genomic_DNA"/>
</dbReference>
<dbReference type="CDD" id="cd15831">
    <property type="entry name" value="BTAD"/>
    <property type="match status" value="1"/>
</dbReference>
<feature type="region of interest" description="Disordered" evidence="4">
    <location>
        <begin position="1043"/>
        <end position="1071"/>
    </location>
</feature>
<dbReference type="GO" id="GO:0003677">
    <property type="term" value="F:DNA binding"/>
    <property type="evidence" value="ECO:0007669"/>
    <property type="project" value="UniProtKB-UniRule"/>
</dbReference>
<dbReference type="InterPro" id="IPR058852">
    <property type="entry name" value="HTH_77"/>
</dbReference>
<comment type="similarity">
    <text evidence="1">Belongs to the AfsR/DnrI/RedD regulatory family.</text>
</comment>
<evidence type="ECO:0000313" key="7">
    <source>
        <dbReference type="Proteomes" id="UP000294513"/>
    </source>
</evidence>
<comment type="caution">
    <text evidence="6">The sequence shown here is derived from an EMBL/GenBank/DDBJ whole genome shotgun (WGS) entry which is preliminary data.</text>
</comment>
<dbReference type="InterPro" id="IPR036388">
    <property type="entry name" value="WH-like_DNA-bd_sf"/>
</dbReference>
<evidence type="ECO:0000256" key="4">
    <source>
        <dbReference type="SAM" id="MobiDB-lite"/>
    </source>
</evidence>
<dbReference type="PRINTS" id="PR00364">
    <property type="entry name" value="DISEASERSIST"/>
</dbReference>
<gene>
    <name evidence="6" type="ORF">E1298_42925</name>
</gene>
<dbReference type="SMART" id="SM00862">
    <property type="entry name" value="Trans_reg_C"/>
    <property type="match status" value="1"/>
</dbReference>
<evidence type="ECO:0000256" key="2">
    <source>
        <dbReference type="ARBA" id="ARBA00023125"/>
    </source>
</evidence>
<dbReference type="InterPro" id="IPR005158">
    <property type="entry name" value="BTAD"/>
</dbReference>
<keyword evidence="7" id="KW-1185">Reference proteome</keyword>
<dbReference type="InterPro" id="IPR011990">
    <property type="entry name" value="TPR-like_helical_dom_sf"/>
</dbReference>
<evidence type="ECO:0000256" key="3">
    <source>
        <dbReference type="PROSITE-ProRule" id="PRU01091"/>
    </source>
</evidence>
<name>A0A4R5A011_9ACTN</name>
<dbReference type="InterPro" id="IPR027417">
    <property type="entry name" value="P-loop_NTPase"/>
</dbReference>
<feature type="compositionally biased region" description="Low complexity" evidence="4">
    <location>
        <begin position="1043"/>
        <end position="1064"/>
    </location>
</feature>
<evidence type="ECO:0000256" key="1">
    <source>
        <dbReference type="ARBA" id="ARBA00005820"/>
    </source>
</evidence>
<evidence type="ECO:0000313" key="6">
    <source>
        <dbReference type="EMBL" id="TDD63924.1"/>
    </source>
</evidence>
<evidence type="ECO:0000259" key="5">
    <source>
        <dbReference type="PROSITE" id="PS51755"/>
    </source>
</evidence>
<protein>
    <submittedName>
        <fullName evidence="6">AfsR/SARP family transcriptional regulator</fullName>
    </submittedName>
</protein>
<dbReference type="InterPro" id="IPR001867">
    <property type="entry name" value="OmpR/PhoB-type_DNA-bd"/>
</dbReference>
<dbReference type="RefSeq" id="WP_131903131.1">
    <property type="nucleotide sequence ID" value="NZ_SMKU01000463.1"/>
</dbReference>
<dbReference type="Pfam" id="PF00931">
    <property type="entry name" value="NB-ARC"/>
    <property type="match status" value="1"/>
</dbReference>
<dbReference type="Pfam" id="PF00486">
    <property type="entry name" value="Trans_reg_C"/>
    <property type="match status" value="1"/>
</dbReference>
<dbReference type="SUPFAM" id="SSF46894">
    <property type="entry name" value="C-terminal effector domain of the bipartite response regulators"/>
    <property type="match status" value="1"/>
</dbReference>
<accession>A0A4R5A011</accession>
<feature type="domain" description="OmpR/PhoB-type" evidence="5">
    <location>
        <begin position="1"/>
        <end position="96"/>
    </location>
</feature>
<keyword evidence="2 3" id="KW-0238">DNA-binding</keyword>
<dbReference type="Gene3D" id="1.25.40.10">
    <property type="entry name" value="Tetratricopeptide repeat domain"/>
    <property type="match status" value="3"/>
</dbReference>
<dbReference type="Pfam" id="PF03704">
    <property type="entry name" value="BTAD"/>
    <property type="match status" value="1"/>
</dbReference>